<dbReference type="OrthoDB" id="195534at2157"/>
<dbReference type="RefSeq" id="WP_076610250.1">
    <property type="nucleotide sequence ID" value="NZ_FTNR01000013.1"/>
</dbReference>
<dbReference type="Pfam" id="PF22725">
    <property type="entry name" value="GFO_IDH_MocA_C3"/>
    <property type="match status" value="1"/>
</dbReference>
<dbReference type="GO" id="GO:0000166">
    <property type="term" value="F:nucleotide binding"/>
    <property type="evidence" value="ECO:0007669"/>
    <property type="project" value="InterPro"/>
</dbReference>
<evidence type="ECO:0000313" key="3">
    <source>
        <dbReference type="EMBL" id="SIS13786.1"/>
    </source>
</evidence>
<dbReference type="InterPro" id="IPR049838">
    <property type="entry name" value="XacA-like"/>
</dbReference>
<gene>
    <name evidence="3" type="ORF">SAMN05421752_11396</name>
</gene>
<dbReference type="STRING" id="308853.SAMN05421752_11396"/>
<dbReference type="InterPro" id="IPR055170">
    <property type="entry name" value="GFO_IDH_MocA-like_dom"/>
</dbReference>
<dbReference type="Gene3D" id="3.30.360.10">
    <property type="entry name" value="Dihydrodipicolinate Reductase, domain 2"/>
    <property type="match status" value="1"/>
</dbReference>
<keyword evidence="4" id="KW-1185">Reference proteome</keyword>
<evidence type="ECO:0000313" key="4">
    <source>
        <dbReference type="Proteomes" id="UP000185936"/>
    </source>
</evidence>
<feature type="domain" description="GFO/IDH/MocA-like oxidoreductase" evidence="2">
    <location>
        <begin position="154"/>
        <end position="275"/>
    </location>
</feature>
<dbReference type="PANTHER" id="PTHR43377:SF1">
    <property type="entry name" value="BILIVERDIN REDUCTASE A"/>
    <property type="match status" value="1"/>
</dbReference>
<dbReference type="EMBL" id="FTNR01000013">
    <property type="protein sequence ID" value="SIS13786.1"/>
    <property type="molecule type" value="Genomic_DNA"/>
</dbReference>
<dbReference type="SUPFAM" id="SSF51735">
    <property type="entry name" value="NAD(P)-binding Rossmann-fold domains"/>
    <property type="match status" value="1"/>
</dbReference>
<protein>
    <submittedName>
        <fullName evidence="3">Xylose dehydrogenase (NAD/NADP)</fullName>
    </submittedName>
</protein>
<dbReference type="InterPro" id="IPR008354">
    <property type="entry name" value="Glc-Fru_OxRdtase_bac"/>
</dbReference>
<name>A0A1N7GMP8_9EURY</name>
<dbReference type="SUPFAM" id="SSF55347">
    <property type="entry name" value="Glyceraldehyde-3-phosphate dehydrogenase-like, C-terminal domain"/>
    <property type="match status" value="1"/>
</dbReference>
<sequence>MGLESYFEDFARRDWQETVPDGTVRLAIVGIGGFARNRALPAIDASDYCETTVLVTGSPDSSLEIADEYDVETVSSYDDFLEGDATDAYDAVYVATPNATHGEYAVAAADRGKHVLCEKPLDTTVQRARATIDACDDAGVTLMTAYRLQLEPSVRRTRELIEDGVIGDVVQIHAGFSNPLLEQAGPESWRLDPDLSGGGALVDLGVYPLNTIRFLLERDPIAVTATTHSTDEAFADVDEHVAFQLEFPGVVTASCTASYNSHPTSGLRVIGTEGLVSVSSPFGGVVPHDIYVECGDVGMEYGGAPGDEVLEEFDYFGYCILTGTEPEPDGEDSLRDIVAVEATYGAAASGKTVEIPSLE</sequence>
<dbReference type="Gene3D" id="3.40.50.720">
    <property type="entry name" value="NAD(P)-binding Rossmann-like Domain"/>
    <property type="match status" value="1"/>
</dbReference>
<feature type="domain" description="Gfo/Idh/MocA-like oxidoreductase N-terminal" evidence="1">
    <location>
        <begin position="25"/>
        <end position="145"/>
    </location>
</feature>
<accession>A0A1N7GMP8</accession>
<dbReference type="NCBIfam" id="NF041392">
    <property type="entry name" value="XylDh_Gfo6_Halo"/>
    <property type="match status" value="1"/>
</dbReference>
<dbReference type="PANTHER" id="PTHR43377">
    <property type="entry name" value="BILIVERDIN REDUCTASE A"/>
    <property type="match status" value="1"/>
</dbReference>
<dbReference type="InterPro" id="IPR000683">
    <property type="entry name" value="Gfo/Idh/MocA-like_OxRdtase_N"/>
</dbReference>
<dbReference type="PRINTS" id="PR01775">
    <property type="entry name" value="GLFROXRDTASE"/>
</dbReference>
<reference evidence="4" key="1">
    <citation type="submission" date="2017-01" db="EMBL/GenBank/DDBJ databases">
        <authorList>
            <person name="Varghese N."/>
            <person name="Submissions S."/>
        </authorList>
    </citation>
    <scope>NUCLEOTIDE SEQUENCE [LARGE SCALE GENOMIC DNA]</scope>
    <source>
        <strain evidence="4">type strain: HArc-</strain>
    </source>
</reference>
<organism evidence="3 4">
    <name type="scientific">Natronorubrum thiooxidans</name>
    <dbReference type="NCBI Taxonomy" id="308853"/>
    <lineage>
        <taxon>Archaea</taxon>
        <taxon>Methanobacteriati</taxon>
        <taxon>Methanobacteriota</taxon>
        <taxon>Stenosarchaea group</taxon>
        <taxon>Halobacteria</taxon>
        <taxon>Halobacteriales</taxon>
        <taxon>Natrialbaceae</taxon>
        <taxon>Natronorubrum</taxon>
    </lineage>
</organism>
<proteinExistence type="predicted"/>
<dbReference type="InterPro" id="IPR036291">
    <property type="entry name" value="NAD(P)-bd_dom_sf"/>
</dbReference>
<dbReference type="InterPro" id="IPR051450">
    <property type="entry name" value="Gfo/Idh/MocA_Oxidoreductases"/>
</dbReference>
<evidence type="ECO:0000259" key="2">
    <source>
        <dbReference type="Pfam" id="PF22725"/>
    </source>
</evidence>
<dbReference type="Pfam" id="PF01408">
    <property type="entry name" value="GFO_IDH_MocA"/>
    <property type="match status" value="1"/>
</dbReference>
<dbReference type="Proteomes" id="UP000185936">
    <property type="component" value="Unassembled WGS sequence"/>
</dbReference>
<dbReference type="AlphaFoldDB" id="A0A1N7GMP8"/>
<evidence type="ECO:0000259" key="1">
    <source>
        <dbReference type="Pfam" id="PF01408"/>
    </source>
</evidence>